<dbReference type="OrthoDB" id="60033at2759"/>
<proteinExistence type="predicted"/>
<evidence type="ECO:0000259" key="2">
    <source>
        <dbReference type="PROSITE" id="PS50125"/>
    </source>
</evidence>
<feature type="transmembrane region" description="Helical" evidence="1">
    <location>
        <begin position="6"/>
        <end position="28"/>
    </location>
</feature>
<dbReference type="SUPFAM" id="SSF55073">
    <property type="entry name" value="Nucleotide cyclase"/>
    <property type="match status" value="1"/>
</dbReference>
<dbReference type="EMBL" id="BRYA01001016">
    <property type="protein sequence ID" value="GMI37678.1"/>
    <property type="molecule type" value="Genomic_DNA"/>
</dbReference>
<evidence type="ECO:0000313" key="4">
    <source>
        <dbReference type="Proteomes" id="UP001165065"/>
    </source>
</evidence>
<comment type="caution">
    <text evidence="3">The sequence shown here is derived from an EMBL/GenBank/DDBJ whole genome shotgun (WGS) entry which is preliminary data.</text>
</comment>
<sequence>MDIPIARRFCVIQFLLLLELGYMIWFACMQESKWILFKCIPLPKFNTSILFHISTIISCVPPIVQSCYGVIQPNTIYYKSGLFRGQHIEFNSEGAPDWPYNSTDLIAIHLNSFATICRISRMESVIRKGWGLPWPRGWDDPRDSVHSEDFCRSVSSCRPRTGVCCGKRWSDCDCCGRKEEGAGKDLELLADTNDPYSASFGIPTTPSSLHPDSTVNSTPLHQSQLTLKTRKRMLRRVAAISLSLALVTALMSFQITFNSIVVATEVYILDKSTYIPLADKIAGIANPLIQIARDRLIYGVEQVEHVLLIVPIGYPYDYYPVMMNDGVNPAQPGLQKNRPNPANWQPWLNPEIFYISSTTPVTKFGFPFENAVISIRPNKFWTTNPVNMCTVDPLGALTLCAVVVVESEAQLQRAWLGLSVVALFCVIWVTSVYSFSSPLLAFVVYPLEKVSRLFYLLRFDPLQTLRVNWLASEVTGCTWCWGSEQLSGLETTSLIRALLRLAELLAVALGPSGTSFYKAVVSTNTTTEAGRTGRRGGKNTIKGGLNLKGVRVSGIFMFCDIRNFTDTTELLQGDVFRWINGIAGVVHGICSEHNGSAVKHVGDAFLMVWTFSPGPTPAAAEVLSRQNKWECTQQAEKCLLAVARITIALADEHRFIVPVSSSSRDLLIGSGLNRVRVGFGLHAGNAIQGAIGSHLKVDVTFISKSSEVAEHLEGKTKEYGVPVLMSGKFHGLLGKQTGGKCRQVDFGQQGSGGNGELYTFDIDEDTALNGNWGRSHGAPAAAQGTTMSGQYDPRVWVQEAVLRDARRKFTQGGFLGKWREKFEAYRGAETEEELRETEEGMQEFMEEYGDGVADRLRLKCRERRERIRDRRGEG</sequence>
<feature type="domain" description="Guanylate cyclase" evidence="2">
    <location>
        <begin position="555"/>
        <end position="713"/>
    </location>
</feature>
<dbReference type="Gene3D" id="3.30.70.1230">
    <property type="entry name" value="Nucleotide cyclase"/>
    <property type="match status" value="1"/>
</dbReference>
<dbReference type="PROSITE" id="PS50125">
    <property type="entry name" value="GUANYLATE_CYCLASE_2"/>
    <property type="match status" value="1"/>
</dbReference>
<dbReference type="PANTHER" id="PTHR43336">
    <property type="entry name" value="OXYGEN SENSOR HISTIDINE KINASE RESPONSE REGULATOR DEVS/DOSS"/>
    <property type="match status" value="1"/>
</dbReference>
<evidence type="ECO:0000313" key="3">
    <source>
        <dbReference type="EMBL" id="GMI37678.1"/>
    </source>
</evidence>
<dbReference type="InterPro" id="IPR029787">
    <property type="entry name" value="Nucleotide_cyclase"/>
</dbReference>
<feature type="transmembrane region" description="Helical" evidence="1">
    <location>
        <begin position="237"/>
        <end position="257"/>
    </location>
</feature>
<protein>
    <recommendedName>
        <fullName evidence="2">Guanylate cyclase domain-containing protein</fullName>
    </recommendedName>
</protein>
<dbReference type="PANTHER" id="PTHR43336:SF3">
    <property type="entry name" value="GUANYLATE CYCLASE DOMAIN-CONTAINING PROTEIN"/>
    <property type="match status" value="1"/>
</dbReference>
<dbReference type="GO" id="GO:0035556">
    <property type="term" value="P:intracellular signal transduction"/>
    <property type="evidence" value="ECO:0007669"/>
    <property type="project" value="InterPro"/>
</dbReference>
<dbReference type="InterPro" id="IPR001054">
    <property type="entry name" value="A/G_cyclase"/>
</dbReference>
<gene>
    <name evidence="3" type="ORF">TrCOL_g8548</name>
</gene>
<keyword evidence="1" id="KW-0812">Transmembrane</keyword>
<dbReference type="GO" id="GO:0009190">
    <property type="term" value="P:cyclic nucleotide biosynthetic process"/>
    <property type="evidence" value="ECO:0007669"/>
    <property type="project" value="InterPro"/>
</dbReference>
<name>A0A9W7L7F6_9STRA</name>
<dbReference type="Proteomes" id="UP001165065">
    <property type="component" value="Unassembled WGS sequence"/>
</dbReference>
<keyword evidence="1" id="KW-0472">Membrane</keyword>
<evidence type="ECO:0000256" key="1">
    <source>
        <dbReference type="SAM" id="Phobius"/>
    </source>
</evidence>
<dbReference type="Pfam" id="PF00211">
    <property type="entry name" value="Guanylate_cyc"/>
    <property type="match status" value="1"/>
</dbReference>
<keyword evidence="4" id="KW-1185">Reference proteome</keyword>
<accession>A0A9W7L7F6</accession>
<organism evidence="3 4">
    <name type="scientific">Triparma columacea</name>
    <dbReference type="NCBI Taxonomy" id="722753"/>
    <lineage>
        <taxon>Eukaryota</taxon>
        <taxon>Sar</taxon>
        <taxon>Stramenopiles</taxon>
        <taxon>Ochrophyta</taxon>
        <taxon>Bolidophyceae</taxon>
        <taxon>Parmales</taxon>
        <taxon>Triparmaceae</taxon>
        <taxon>Triparma</taxon>
    </lineage>
</organism>
<dbReference type="CDD" id="cd07302">
    <property type="entry name" value="CHD"/>
    <property type="match status" value="1"/>
</dbReference>
<dbReference type="AlphaFoldDB" id="A0A9W7L7F6"/>
<keyword evidence="1" id="KW-1133">Transmembrane helix</keyword>
<reference evidence="4" key="1">
    <citation type="journal article" date="2023" name="Commun. Biol.">
        <title>Genome analysis of Parmales, the sister group of diatoms, reveals the evolutionary specialization of diatoms from phago-mixotrophs to photoautotrophs.</title>
        <authorList>
            <person name="Ban H."/>
            <person name="Sato S."/>
            <person name="Yoshikawa S."/>
            <person name="Yamada K."/>
            <person name="Nakamura Y."/>
            <person name="Ichinomiya M."/>
            <person name="Sato N."/>
            <person name="Blanc-Mathieu R."/>
            <person name="Endo H."/>
            <person name="Kuwata A."/>
            <person name="Ogata H."/>
        </authorList>
    </citation>
    <scope>NUCLEOTIDE SEQUENCE [LARGE SCALE GENOMIC DNA]</scope>
</reference>